<dbReference type="AlphaFoldDB" id="A0A5C5VX35"/>
<dbReference type="PANTHER" id="PTHR30093">
    <property type="entry name" value="GENERAL SECRETION PATHWAY PROTEIN G"/>
    <property type="match status" value="1"/>
</dbReference>
<feature type="transmembrane region" description="Helical" evidence="2">
    <location>
        <begin position="37"/>
        <end position="55"/>
    </location>
</feature>
<comment type="caution">
    <text evidence="4">The sequence shown here is derived from an EMBL/GenBank/DDBJ whole genome shotgun (WGS) entry which is preliminary data.</text>
</comment>
<keyword evidence="2" id="KW-0812">Transmembrane</keyword>
<evidence type="ECO:0000313" key="4">
    <source>
        <dbReference type="EMBL" id="TWT42960.1"/>
    </source>
</evidence>
<evidence type="ECO:0000256" key="1">
    <source>
        <dbReference type="SAM" id="MobiDB-lite"/>
    </source>
</evidence>
<sequence length="396" mass="42246">MELAEAIISTRRFGDRSKVKHSLAVCRTPRGFTLVELLVVIAIIGILVALLLPAVQSAREAARRTACQNNIKQLTLAALNFESSSGGLPSISPFATSGSGALQVAPTRGDALSAKMYSWIVPLLPQMEEGVLYDQFDLAVPVDAQTDGAGVETDPQALQPAALLCPSDGAAGRYYAARGVNNNRRFGKGNYAAYVSPIHLNCMRLFPGAIGERPIRIAQITDGTSKTIVIAEIRTREETGDVRGAWALNLSGGSLLALDMHNAYSPNPVVACSNLPFPESEWAPQAYSPLQQTVGGDDKSKRPNSGSHGDLDYDAIRGCPEPTLSRFDGMPCGQANNWGAAAPRSQHVGGVNASRVDGGGQWLDDDIDAYLLARLVSINDGEPHQDGRLIQNTFRP</sequence>
<dbReference type="Pfam" id="PF07596">
    <property type="entry name" value="SBP_bac_10"/>
    <property type="match status" value="1"/>
</dbReference>
<dbReference type="PANTHER" id="PTHR30093:SF2">
    <property type="entry name" value="TYPE II SECRETION SYSTEM PROTEIN H"/>
    <property type="match status" value="1"/>
</dbReference>
<dbReference type="SUPFAM" id="SSF54523">
    <property type="entry name" value="Pili subunits"/>
    <property type="match status" value="1"/>
</dbReference>
<dbReference type="Gene3D" id="3.30.700.10">
    <property type="entry name" value="Glycoprotein, Type 4 Pilin"/>
    <property type="match status" value="1"/>
</dbReference>
<proteinExistence type="predicted"/>
<keyword evidence="2" id="KW-1133">Transmembrane helix</keyword>
<name>A0A5C5VX35_9BACT</name>
<dbReference type="InterPro" id="IPR045584">
    <property type="entry name" value="Pilin-like"/>
</dbReference>
<dbReference type="NCBIfam" id="TIGR02532">
    <property type="entry name" value="IV_pilin_GFxxxE"/>
    <property type="match status" value="1"/>
</dbReference>
<dbReference type="InterPro" id="IPR011453">
    <property type="entry name" value="DUF1559"/>
</dbReference>
<evidence type="ECO:0000256" key="2">
    <source>
        <dbReference type="SAM" id="Phobius"/>
    </source>
</evidence>
<dbReference type="InterPro" id="IPR012902">
    <property type="entry name" value="N_methyl_site"/>
</dbReference>
<dbReference type="OrthoDB" id="251754at2"/>
<evidence type="ECO:0000259" key="3">
    <source>
        <dbReference type="Pfam" id="PF07596"/>
    </source>
</evidence>
<evidence type="ECO:0000313" key="5">
    <source>
        <dbReference type="Proteomes" id="UP000318995"/>
    </source>
</evidence>
<reference evidence="4 5" key="1">
    <citation type="submission" date="2019-02" db="EMBL/GenBank/DDBJ databases">
        <title>Deep-cultivation of Planctomycetes and their phenomic and genomic characterization uncovers novel biology.</title>
        <authorList>
            <person name="Wiegand S."/>
            <person name="Jogler M."/>
            <person name="Boedeker C."/>
            <person name="Pinto D."/>
            <person name="Vollmers J."/>
            <person name="Rivas-Marin E."/>
            <person name="Kohn T."/>
            <person name="Peeters S.H."/>
            <person name="Heuer A."/>
            <person name="Rast P."/>
            <person name="Oberbeckmann S."/>
            <person name="Bunk B."/>
            <person name="Jeske O."/>
            <person name="Meyerdierks A."/>
            <person name="Storesund J.E."/>
            <person name="Kallscheuer N."/>
            <person name="Luecker S."/>
            <person name="Lage O.M."/>
            <person name="Pohl T."/>
            <person name="Merkel B.J."/>
            <person name="Hornburger P."/>
            <person name="Mueller R.-W."/>
            <person name="Bruemmer F."/>
            <person name="Labrenz M."/>
            <person name="Spormann A.M."/>
            <person name="Op Den Camp H."/>
            <person name="Overmann J."/>
            <person name="Amann R."/>
            <person name="Jetten M.S.M."/>
            <person name="Mascher T."/>
            <person name="Medema M.H."/>
            <person name="Devos D.P."/>
            <person name="Kaster A.-K."/>
            <person name="Ovreas L."/>
            <person name="Rohde M."/>
            <person name="Galperin M.Y."/>
            <person name="Jogler C."/>
        </authorList>
    </citation>
    <scope>NUCLEOTIDE SEQUENCE [LARGE SCALE GENOMIC DNA]</scope>
    <source>
        <strain evidence="4 5">Pla111</strain>
    </source>
</reference>
<dbReference type="PROSITE" id="PS00409">
    <property type="entry name" value="PROKAR_NTER_METHYL"/>
    <property type="match status" value="1"/>
</dbReference>
<feature type="domain" description="DUF1559" evidence="3">
    <location>
        <begin position="56"/>
        <end position="369"/>
    </location>
</feature>
<organism evidence="4 5">
    <name type="scientific">Botrimarina hoheduenensis</name>
    <dbReference type="NCBI Taxonomy" id="2528000"/>
    <lineage>
        <taxon>Bacteria</taxon>
        <taxon>Pseudomonadati</taxon>
        <taxon>Planctomycetota</taxon>
        <taxon>Planctomycetia</taxon>
        <taxon>Pirellulales</taxon>
        <taxon>Lacipirellulaceae</taxon>
        <taxon>Botrimarina</taxon>
    </lineage>
</organism>
<accession>A0A5C5VX35</accession>
<dbReference type="Proteomes" id="UP000318995">
    <property type="component" value="Unassembled WGS sequence"/>
</dbReference>
<dbReference type="Pfam" id="PF07963">
    <property type="entry name" value="N_methyl"/>
    <property type="match status" value="1"/>
</dbReference>
<keyword evidence="5" id="KW-1185">Reference proteome</keyword>
<protein>
    <submittedName>
        <fullName evidence="4">Type II secretion system protein G</fullName>
    </submittedName>
</protein>
<keyword evidence="2" id="KW-0472">Membrane</keyword>
<feature type="region of interest" description="Disordered" evidence="1">
    <location>
        <begin position="290"/>
        <end position="315"/>
    </location>
</feature>
<gene>
    <name evidence="4" type="primary">xcpT_12</name>
    <name evidence="4" type="ORF">Pla111_25980</name>
</gene>
<dbReference type="EMBL" id="SJPH01000005">
    <property type="protein sequence ID" value="TWT42960.1"/>
    <property type="molecule type" value="Genomic_DNA"/>
</dbReference>